<name>A0A4D6L3T3_VIGUN</name>
<protein>
    <submittedName>
        <fullName evidence="2">Uncharacterized protein</fullName>
    </submittedName>
</protein>
<gene>
    <name evidence="2" type="ORF">DEO72_LG2g3514</name>
</gene>
<dbReference type="EMBL" id="CP039346">
    <property type="protein sequence ID" value="QCD83171.1"/>
    <property type="molecule type" value="Genomic_DNA"/>
</dbReference>
<proteinExistence type="predicted"/>
<evidence type="ECO:0000256" key="1">
    <source>
        <dbReference type="SAM" id="MobiDB-lite"/>
    </source>
</evidence>
<evidence type="ECO:0000313" key="3">
    <source>
        <dbReference type="Proteomes" id="UP000501690"/>
    </source>
</evidence>
<dbReference type="Gramene" id="Vigun03g184700.1.v1.2">
    <property type="protein sequence ID" value="Vigun03g184700.1.v1.2.CDS.1"/>
    <property type="gene ID" value="Vigun03g184700.v1.2"/>
</dbReference>
<keyword evidence="3" id="KW-1185">Reference proteome</keyword>
<evidence type="ECO:0000313" key="2">
    <source>
        <dbReference type="EMBL" id="QCD83171.1"/>
    </source>
</evidence>
<organism evidence="2 3">
    <name type="scientific">Vigna unguiculata</name>
    <name type="common">Cowpea</name>
    <dbReference type="NCBI Taxonomy" id="3917"/>
    <lineage>
        <taxon>Eukaryota</taxon>
        <taxon>Viridiplantae</taxon>
        <taxon>Streptophyta</taxon>
        <taxon>Embryophyta</taxon>
        <taxon>Tracheophyta</taxon>
        <taxon>Spermatophyta</taxon>
        <taxon>Magnoliopsida</taxon>
        <taxon>eudicotyledons</taxon>
        <taxon>Gunneridae</taxon>
        <taxon>Pentapetalae</taxon>
        <taxon>rosids</taxon>
        <taxon>fabids</taxon>
        <taxon>Fabales</taxon>
        <taxon>Fabaceae</taxon>
        <taxon>Papilionoideae</taxon>
        <taxon>50 kb inversion clade</taxon>
        <taxon>NPAAA clade</taxon>
        <taxon>indigoferoid/millettioid clade</taxon>
        <taxon>Phaseoleae</taxon>
        <taxon>Vigna</taxon>
    </lineage>
</organism>
<accession>A0A4D6L3T3</accession>
<dbReference type="Proteomes" id="UP000501690">
    <property type="component" value="Linkage Group LG2"/>
</dbReference>
<feature type="region of interest" description="Disordered" evidence="1">
    <location>
        <begin position="32"/>
        <end position="99"/>
    </location>
</feature>
<feature type="compositionally biased region" description="Basic and acidic residues" evidence="1">
    <location>
        <begin position="85"/>
        <end position="99"/>
    </location>
</feature>
<sequence length="99" mass="11160">MQEMGIFKWSDGRARDVLSEFREGRFDEFVLSDRTGKPPAKKSKLSSEGSVEVQSQRVSETEKASDGSAKVVESVVGNDSLSESENLKNEERGREFRRM</sequence>
<dbReference type="AlphaFoldDB" id="A0A4D6L3T3"/>
<feature type="compositionally biased region" description="Polar residues" evidence="1">
    <location>
        <begin position="46"/>
        <end position="58"/>
    </location>
</feature>
<reference evidence="2 3" key="1">
    <citation type="submission" date="2019-04" db="EMBL/GenBank/DDBJ databases">
        <title>An improved genome assembly and genetic linkage map for asparagus bean, Vigna unguiculata ssp. sesquipedialis.</title>
        <authorList>
            <person name="Xia Q."/>
            <person name="Zhang R."/>
            <person name="Dong Y."/>
        </authorList>
    </citation>
    <scope>NUCLEOTIDE SEQUENCE [LARGE SCALE GENOMIC DNA]</scope>
    <source>
        <tissue evidence="2">Leaf</tissue>
    </source>
</reference>